<protein>
    <submittedName>
        <fullName evidence="2">TspO/MBR related protein</fullName>
    </submittedName>
</protein>
<feature type="transmembrane region" description="Helical" evidence="1">
    <location>
        <begin position="150"/>
        <end position="172"/>
    </location>
</feature>
<name>A0A4V2FQ81_PSEST</name>
<dbReference type="AlphaFoldDB" id="A0A4V2FQ81"/>
<keyword evidence="3" id="KW-1185">Reference proteome</keyword>
<comment type="caution">
    <text evidence="2">The sequence shown here is derived from an EMBL/GenBank/DDBJ whole genome shotgun (WGS) entry which is preliminary data.</text>
</comment>
<dbReference type="OrthoDB" id="5189031at2"/>
<keyword evidence="1" id="KW-0472">Membrane</keyword>
<evidence type="ECO:0000313" key="3">
    <source>
        <dbReference type="Proteomes" id="UP000291591"/>
    </source>
</evidence>
<dbReference type="Proteomes" id="UP000291591">
    <property type="component" value="Unassembled WGS sequence"/>
</dbReference>
<feature type="transmembrane region" description="Helical" evidence="1">
    <location>
        <begin position="207"/>
        <end position="224"/>
    </location>
</feature>
<feature type="transmembrane region" description="Helical" evidence="1">
    <location>
        <begin position="94"/>
        <end position="113"/>
    </location>
</feature>
<dbReference type="PANTHER" id="PTHR33802:SF1">
    <property type="entry name" value="XK-RELATED PROTEIN"/>
    <property type="match status" value="1"/>
</dbReference>
<dbReference type="Gene3D" id="1.20.1260.100">
    <property type="entry name" value="TspO/MBR protein"/>
    <property type="match status" value="1"/>
</dbReference>
<organism evidence="2 3">
    <name type="scientific">Pseudonocardia sediminis</name>
    <dbReference type="NCBI Taxonomy" id="1397368"/>
    <lineage>
        <taxon>Bacteria</taxon>
        <taxon>Bacillati</taxon>
        <taxon>Actinomycetota</taxon>
        <taxon>Actinomycetes</taxon>
        <taxon>Pseudonocardiales</taxon>
        <taxon>Pseudonocardiaceae</taxon>
        <taxon>Pseudonocardia</taxon>
    </lineage>
</organism>
<dbReference type="RefSeq" id="WP_130288452.1">
    <property type="nucleotide sequence ID" value="NZ_SHKL01000001.1"/>
</dbReference>
<feature type="transmembrane region" description="Helical" evidence="1">
    <location>
        <begin position="61"/>
        <end position="82"/>
    </location>
</feature>
<proteinExistence type="predicted"/>
<feature type="transmembrane region" description="Helical" evidence="1">
    <location>
        <begin position="230"/>
        <end position="250"/>
    </location>
</feature>
<gene>
    <name evidence="2" type="ORF">EV383_0558</name>
</gene>
<feature type="transmembrane region" description="Helical" evidence="1">
    <location>
        <begin position="119"/>
        <end position="138"/>
    </location>
</feature>
<reference evidence="2 3" key="1">
    <citation type="submission" date="2019-02" db="EMBL/GenBank/DDBJ databases">
        <title>Sequencing the genomes of 1000 actinobacteria strains.</title>
        <authorList>
            <person name="Klenk H.-P."/>
        </authorList>
    </citation>
    <scope>NUCLEOTIDE SEQUENCE [LARGE SCALE GENOMIC DNA]</scope>
    <source>
        <strain evidence="2 3">DSM 45779</strain>
    </source>
</reference>
<dbReference type="InterPro" id="IPR038330">
    <property type="entry name" value="TspO/MBR-related_sf"/>
</dbReference>
<keyword evidence="1" id="KW-1133">Transmembrane helix</keyword>
<feature type="transmembrane region" description="Helical" evidence="1">
    <location>
        <begin position="21"/>
        <end position="41"/>
    </location>
</feature>
<evidence type="ECO:0000256" key="1">
    <source>
        <dbReference type="SAM" id="Phobius"/>
    </source>
</evidence>
<evidence type="ECO:0000313" key="2">
    <source>
        <dbReference type="EMBL" id="RZT83740.1"/>
    </source>
</evidence>
<accession>A0A4V2FQ81</accession>
<sequence>MNVISRAGTRATTADRVRAGAVVLAALVQTVAGGLGGSGFFGESQRVLADRYPSPLMPATAAFSIWSLIYLALLALAVRQALPSQQGRPVHRATGWWFVASALFNAGWIVAFSQELVPLSQVVIVALLVCLAVMLHRLGTHPAEGIADRVLLHGPIGLYAGWVAVATVVGGATTGTFLGLDVTVVAGAVVLLLAGAAIAFAASRTAVAVPFAASVLWALFWIVAEAATPVVVVALLAGVAVIAVVGYRAFAGASERRTVAAFG</sequence>
<keyword evidence="1" id="KW-0812">Transmembrane</keyword>
<dbReference type="PANTHER" id="PTHR33802">
    <property type="entry name" value="SI:CH211-161H7.5-RELATED"/>
    <property type="match status" value="1"/>
</dbReference>
<dbReference type="EMBL" id="SHKL01000001">
    <property type="protein sequence ID" value="RZT83740.1"/>
    <property type="molecule type" value="Genomic_DNA"/>
</dbReference>
<feature type="transmembrane region" description="Helical" evidence="1">
    <location>
        <begin position="178"/>
        <end position="200"/>
    </location>
</feature>